<keyword evidence="3" id="KW-1185">Reference proteome</keyword>
<dbReference type="EMBL" id="JACOOK010000005">
    <property type="protein sequence ID" value="MBC5617341.1"/>
    <property type="molecule type" value="Genomic_DNA"/>
</dbReference>
<feature type="chain" id="PRO_5045244175" evidence="1">
    <location>
        <begin position="22"/>
        <end position="702"/>
    </location>
</feature>
<evidence type="ECO:0000313" key="2">
    <source>
        <dbReference type="EMBL" id="MBC5617341.1"/>
    </source>
</evidence>
<name>A0ABR7CNU9_9BACT</name>
<dbReference type="Gene3D" id="2.60.120.1390">
    <property type="match status" value="3"/>
</dbReference>
<keyword evidence="1" id="KW-0732">Signal</keyword>
<accession>A0ABR7CNU9</accession>
<sequence length="702" mass="78526">MKKNRMLLAGLLLLFTAAKPASPEVSLGTLLREMTDRDEIARWPSPAFACRQASSTDPATKTPDQPGWFGNGDCTNFIRQETTPHGTEYVMLDADGPGAVVRFWMTFSGAGSGEGILRIYLDGDSEPVVEGRARSLIGGAGLVGAPLSMGVSTLTDSMHRGLNLYLPIPFAEGCKITYQSSMIDFSDKGGIQPGHEGVFYNINYRSYEPGTRVVSFSAEELRRNRTLLSEVRRKLSDRDRGLDELKLREIPLDGTLAPGDRKTFTIEGEKAVRQLSVRLDAAARQQALRSTVLEIRFDGERTVWCPVGDFYGIGYLPLYTNTWYAYAEPSGRMDAYWVMPFRHKCEITFHNLGTQPVRLCDGRVRYAPWKWDDRSMHFGASWHQYGAVSTGRDKHQNTDDTGGPSDLRFVALDGQGVYVGDGLTLFNTEYAWWGEGDEKVYVDGETFPSHLGTGSEDYYGYAWGRRERITDHPFIAQPEGAGADSAGFVQNTRLRVLDGIPFRTSLRFDMELWHHLRAVVDYAPTTYWYLRPGGRSLVEPNEKEAARKVSLHREDLVSQKMEITVEAEHMAVVSKSPEDLLNYHHHGIPYRDIWSNNAQLYWHCNRPGNRLTLSFESVLDGEFDLTLMCTASPGYGVVGIEVNGTAVVRELDLNAPKPHVVPISLGRHVISKGINTLAFEMVRYGEHIPAGTVGFDRLVFEP</sequence>
<dbReference type="InterPro" id="IPR021345">
    <property type="entry name" value="DUF2961"/>
</dbReference>
<proteinExistence type="predicted"/>
<gene>
    <name evidence="2" type="ORF">H8S08_09990</name>
</gene>
<evidence type="ECO:0000256" key="1">
    <source>
        <dbReference type="SAM" id="SignalP"/>
    </source>
</evidence>
<dbReference type="Proteomes" id="UP000636891">
    <property type="component" value="Unassembled WGS sequence"/>
</dbReference>
<comment type="caution">
    <text evidence="2">The sequence shown here is derived from an EMBL/GenBank/DDBJ whole genome shotgun (WGS) entry which is preliminary data.</text>
</comment>
<feature type="signal peptide" evidence="1">
    <location>
        <begin position="1"/>
        <end position="21"/>
    </location>
</feature>
<protein>
    <submittedName>
        <fullName evidence="2">DUF2961 domain-containing protein</fullName>
    </submittedName>
</protein>
<dbReference type="RefSeq" id="WP_118657004.1">
    <property type="nucleotide sequence ID" value="NZ_JACOOK010000005.1"/>
</dbReference>
<organism evidence="2 3">
    <name type="scientific">Alistipes hominis</name>
    <dbReference type="NCBI Taxonomy" id="2763015"/>
    <lineage>
        <taxon>Bacteria</taxon>
        <taxon>Pseudomonadati</taxon>
        <taxon>Bacteroidota</taxon>
        <taxon>Bacteroidia</taxon>
        <taxon>Bacteroidales</taxon>
        <taxon>Rikenellaceae</taxon>
        <taxon>Alistipes</taxon>
    </lineage>
</organism>
<reference evidence="2 3" key="1">
    <citation type="submission" date="2020-08" db="EMBL/GenBank/DDBJ databases">
        <title>Genome public.</title>
        <authorList>
            <person name="Liu C."/>
            <person name="Sun Q."/>
        </authorList>
    </citation>
    <scope>NUCLEOTIDE SEQUENCE [LARGE SCALE GENOMIC DNA]</scope>
    <source>
        <strain evidence="2 3">New-7</strain>
    </source>
</reference>
<evidence type="ECO:0000313" key="3">
    <source>
        <dbReference type="Proteomes" id="UP000636891"/>
    </source>
</evidence>
<dbReference type="Pfam" id="PF11175">
    <property type="entry name" value="DUF2961"/>
    <property type="match status" value="1"/>
</dbReference>